<sequence>MQTTTKPSERVAVAAVIAPGALTAGAKNSGWIDLATYTRLMAVISTGTMGASGTLDAKWQQADDSSGTNATDVGTTLTQIVKASGDNKQAVMNFVPSTDYTEKRYARLVMTVGTATSDASAVVLGFDARHLPASDNDLSTVVQIVG</sequence>
<proteinExistence type="predicted"/>
<dbReference type="Proteomes" id="UP000183898">
    <property type="component" value="Unassembled WGS sequence"/>
</dbReference>
<evidence type="ECO:0000313" key="1">
    <source>
        <dbReference type="EMBL" id="SEN71242.1"/>
    </source>
</evidence>
<reference evidence="1 2" key="1">
    <citation type="submission" date="2016-10" db="EMBL/GenBank/DDBJ databases">
        <authorList>
            <person name="de Groot N.N."/>
        </authorList>
    </citation>
    <scope>NUCLEOTIDE SEQUENCE [LARGE SCALE GENOMIC DNA]</scope>
    <source>
        <strain evidence="1 2">Nl18</strain>
    </source>
</reference>
<name>A0A1H8IS62_9PROT</name>
<accession>A0A1H8IS62</accession>
<dbReference type="EMBL" id="FOCT01000006">
    <property type="protein sequence ID" value="SEN71242.1"/>
    <property type="molecule type" value="Genomic_DNA"/>
</dbReference>
<dbReference type="AlphaFoldDB" id="A0A1H8IS62"/>
<evidence type="ECO:0000313" key="2">
    <source>
        <dbReference type="Proteomes" id="UP000183898"/>
    </source>
</evidence>
<organism evidence="1 2">
    <name type="scientific">Nitrosospira multiformis</name>
    <dbReference type="NCBI Taxonomy" id="1231"/>
    <lineage>
        <taxon>Bacteria</taxon>
        <taxon>Pseudomonadati</taxon>
        <taxon>Pseudomonadota</taxon>
        <taxon>Betaproteobacteria</taxon>
        <taxon>Nitrosomonadales</taxon>
        <taxon>Nitrosomonadaceae</taxon>
        <taxon>Nitrosospira</taxon>
    </lineage>
</organism>
<gene>
    <name evidence="1" type="ORF">SAMN05216404_106162</name>
</gene>
<dbReference type="Gene3D" id="2.60.120.1110">
    <property type="match status" value="1"/>
</dbReference>
<dbReference type="RefSeq" id="WP_074746325.1">
    <property type="nucleotide sequence ID" value="NZ_FOCT01000006.1"/>
</dbReference>
<protein>
    <submittedName>
        <fullName evidence="1">Uncharacterized protein</fullName>
    </submittedName>
</protein>